<dbReference type="Proteomes" id="UP000319731">
    <property type="component" value="Unassembled WGS sequence"/>
</dbReference>
<reference evidence="3 4" key="1">
    <citation type="journal article" date="2019" name="Sci. Rep.">
        <title>Comparative genomics of chytrid fungi reveal insights into the obligate biotrophic and pathogenic lifestyle of Synchytrium endobioticum.</title>
        <authorList>
            <person name="van de Vossenberg B.T.L.H."/>
            <person name="Warris S."/>
            <person name="Nguyen H.D.T."/>
            <person name="van Gent-Pelzer M.P.E."/>
            <person name="Joly D.L."/>
            <person name="van de Geest H.C."/>
            <person name="Bonants P.J.M."/>
            <person name="Smith D.S."/>
            <person name="Levesque C.A."/>
            <person name="van der Lee T.A.J."/>
        </authorList>
    </citation>
    <scope>NUCLEOTIDE SEQUENCE [LARGE SCALE GENOMIC DNA]</scope>
    <source>
        <strain evidence="3 4">JEL517</strain>
    </source>
</reference>
<comment type="caution">
    <text evidence="3">The sequence shown here is derived from an EMBL/GenBank/DDBJ whole genome shotgun (WGS) entry which is preliminary data.</text>
</comment>
<proteinExistence type="predicted"/>
<dbReference type="OrthoDB" id="10257049at2759"/>
<dbReference type="RefSeq" id="XP_031023355.1">
    <property type="nucleotide sequence ID" value="XM_031170662.1"/>
</dbReference>
<dbReference type="GeneID" id="42005959"/>
<sequence length="486" mass="52554">MVRDTLVSLAQAPGIRATAEHNVGCLGITTRYGKHIARLPRAHVLLPSWSGGRSVCVDVAGVSALAHTDLRGLGEAARAAAHDKKEKYVLPVVLLDLVSFHLLLTPWVTLRPTLKNFYVAFKPRWLTRNLLMIKLDMASTHLAAVLPSRGADMVIMERPTPTPGANEVLIEVSAVALNPIDMMQRKSGFPSINYPAVLGSDVSGTVIAVGPTMPADAPVVGTRVAAFCPAFFVKGKEDYGAFQKKVIVPVSAVVAIPDTLAFNEAAILPMAVQTSWAGFIKSGLTRTTSYTPEDKRGLLVWGASSSVGSAAVQIAKSMGFTVYGTASPKNHEYIKSLGASRMFDYNDKDIVATIVKAGKEDGLMIDFSFVATGDFTPVLSILKELKKPDTIARIALAPFALKMLWWSLFPQWRSTEVKFVSMSDKFEERSEFSHFIFGVWLKDKLASGQFVASPKIKLIEGGLGAIQKALDVDLKKSSAEKLVVPL</sequence>
<evidence type="ECO:0000313" key="3">
    <source>
        <dbReference type="EMBL" id="TPX32081.1"/>
    </source>
</evidence>
<dbReference type="PANTHER" id="PTHR45348:SF2">
    <property type="entry name" value="ZINC-TYPE ALCOHOL DEHYDROGENASE-LIKE PROTEIN C2E1P3.01"/>
    <property type="match status" value="1"/>
</dbReference>
<dbReference type="SUPFAM" id="SSF51735">
    <property type="entry name" value="NAD(P)-binding Rossmann-fold domains"/>
    <property type="match status" value="1"/>
</dbReference>
<dbReference type="Gene3D" id="3.90.180.10">
    <property type="entry name" value="Medium-chain alcohol dehydrogenases, catalytic domain"/>
    <property type="match status" value="1"/>
</dbReference>
<dbReference type="InterPro" id="IPR047122">
    <property type="entry name" value="Trans-enoyl_RdTase-like"/>
</dbReference>
<dbReference type="SUPFAM" id="SSF50129">
    <property type="entry name" value="GroES-like"/>
    <property type="match status" value="1"/>
</dbReference>
<keyword evidence="1" id="KW-0812">Transmembrane</keyword>
<dbReference type="PANTHER" id="PTHR45348">
    <property type="entry name" value="HYPOTHETICAL OXIDOREDUCTASE (EUROFUNG)"/>
    <property type="match status" value="1"/>
</dbReference>
<dbReference type="InterPro" id="IPR020843">
    <property type="entry name" value="ER"/>
</dbReference>
<keyword evidence="1" id="KW-1133">Transmembrane helix</keyword>
<protein>
    <recommendedName>
        <fullName evidence="2">Enoyl reductase (ER) domain-containing protein</fullName>
    </recommendedName>
</protein>
<gene>
    <name evidence="3" type="ORF">SmJEL517_g04734</name>
</gene>
<dbReference type="CDD" id="cd08249">
    <property type="entry name" value="enoyl_reductase_like"/>
    <property type="match status" value="1"/>
</dbReference>
<dbReference type="EMBL" id="QEAO01000035">
    <property type="protein sequence ID" value="TPX32081.1"/>
    <property type="molecule type" value="Genomic_DNA"/>
</dbReference>
<evidence type="ECO:0000313" key="4">
    <source>
        <dbReference type="Proteomes" id="UP000319731"/>
    </source>
</evidence>
<evidence type="ECO:0000259" key="2">
    <source>
        <dbReference type="SMART" id="SM00829"/>
    </source>
</evidence>
<dbReference type="Gene3D" id="3.40.50.720">
    <property type="entry name" value="NAD(P)-binding Rossmann-like Domain"/>
    <property type="match status" value="1"/>
</dbReference>
<dbReference type="InterPro" id="IPR011032">
    <property type="entry name" value="GroES-like_sf"/>
</dbReference>
<dbReference type="AlphaFoldDB" id="A0A507BY95"/>
<keyword evidence="1" id="KW-0472">Membrane</keyword>
<dbReference type="Pfam" id="PF00107">
    <property type="entry name" value="ADH_zinc_N"/>
    <property type="match status" value="1"/>
</dbReference>
<evidence type="ECO:0000256" key="1">
    <source>
        <dbReference type="SAM" id="Phobius"/>
    </source>
</evidence>
<feature type="transmembrane region" description="Helical" evidence="1">
    <location>
        <begin position="88"/>
        <end position="108"/>
    </location>
</feature>
<dbReference type="Pfam" id="PF08240">
    <property type="entry name" value="ADH_N"/>
    <property type="match status" value="1"/>
</dbReference>
<accession>A0A507BY95</accession>
<dbReference type="SMART" id="SM00829">
    <property type="entry name" value="PKS_ER"/>
    <property type="match status" value="1"/>
</dbReference>
<feature type="domain" description="Enoyl reductase (ER)" evidence="2">
    <location>
        <begin position="150"/>
        <end position="484"/>
    </location>
</feature>
<name>A0A507BY95_9FUNG</name>
<dbReference type="GO" id="GO:0016651">
    <property type="term" value="F:oxidoreductase activity, acting on NAD(P)H"/>
    <property type="evidence" value="ECO:0007669"/>
    <property type="project" value="InterPro"/>
</dbReference>
<dbReference type="InterPro" id="IPR036291">
    <property type="entry name" value="NAD(P)-bd_dom_sf"/>
</dbReference>
<dbReference type="InterPro" id="IPR013154">
    <property type="entry name" value="ADH-like_N"/>
</dbReference>
<organism evidence="3 4">
    <name type="scientific">Synchytrium microbalum</name>
    <dbReference type="NCBI Taxonomy" id="1806994"/>
    <lineage>
        <taxon>Eukaryota</taxon>
        <taxon>Fungi</taxon>
        <taxon>Fungi incertae sedis</taxon>
        <taxon>Chytridiomycota</taxon>
        <taxon>Chytridiomycota incertae sedis</taxon>
        <taxon>Chytridiomycetes</taxon>
        <taxon>Synchytriales</taxon>
        <taxon>Synchytriaceae</taxon>
        <taxon>Synchytrium</taxon>
    </lineage>
</organism>
<keyword evidence="4" id="KW-1185">Reference proteome</keyword>
<dbReference type="STRING" id="1806994.A0A507BY95"/>
<dbReference type="InterPro" id="IPR013149">
    <property type="entry name" value="ADH-like_C"/>
</dbReference>